<organism evidence="8 9">
    <name type="scientific">Leishmania tarentolae</name>
    <name type="common">Sauroleishmania tarentolae</name>
    <dbReference type="NCBI Taxonomy" id="5689"/>
    <lineage>
        <taxon>Eukaryota</taxon>
        <taxon>Discoba</taxon>
        <taxon>Euglenozoa</taxon>
        <taxon>Kinetoplastea</taxon>
        <taxon>Metakinetoplastina</taxon>
        <taxon>Trypanosomatida</taxon>
        <taxon>Trypanosomatidae</taxon>
        <taxon>Leishmaniinae</taxon>
        <taxon>Leishmania</taxon>
        <taxon>lizard Leishmania</taxon>
    </lineage>
</organism>
<sequence>MRHRHGVLAAEPEWSAAHTTISRHLANVDFFAKPKEDYRREQTQWGAVVSLCTVCVITFLVLWEGIAYIRGRDAYDTDVSLDKGLSEDMPIHVDVLFPFLPCNRLSIDVVDSTGRKEFNYTGTIHKLPTALDGTVLYKGGLKELENEIENRVPGTGSNCRPCPSSAFDGATAEVLSAAASKCCNTCESVLDLYKELGKGIPDTEYIPQCLEQLYERSSGCNVVGSLELKKVPVVLIFGPRRTGEYYSLKDVVRLDTSHLIRKLRIGDESVERFSKNGVAEPLSGHKSSSLDYSETRYLVKVVPTTYRKRKVRDAKASTYEYSAQWSRRSIVVGFAGAVPAVYFEFEPAAIQVNNIFERQPFPHFVVQLCGIAGGLFVVLGFIDGAVHWFLGFGKRWH</sequence>
<keyword evidence="2 5" id="KW-0812">Transmembrane</keyword>
<keyword evidence="9" id="KW-1185">Reference proteome</keyword>
<gene>
    <name evidence="8" type="ORF">LtaPh_1100200</name>
</gene>
<dbReference type="Pfam" id="PF13850">
    <property type="entry name" value="ERGIC_N"/>
    <property type="match status" value="1"/>
</dbReference>
<evidence type="ECO:0008006" key="10">
    <source>
        <dbReference type="Google" id="ProtNLM"/>
    </source>
</evidence>
<evidence type="ECO:0000256" key="3">
    <source>
        <dbReference type="ARBA" id="ARBA00022989"/>
    </source>
</evidence>
<evidence type="ECO:0000256" key="4">
    <source>
        <dbReference type="ARBA" id="ARBA00023136"/>
    </source>
</evidence>
<evidence type="ECO:0000259" key="7">
    <source>
        <dbReference type="Pfam" id="PF13850"/>
    </source>
</evidence>
<evidence type="ECO:0000313" key="8">
    <source>
        <dbReference type="EMBL" id="GET86607.1"/>
    </source>
</evidence>
<dbReference type="InterPro" id="IPR012936">
    <property type="entry name" value="Erv_C"/>
</dbReference>
<keyword evidence="3 5" id="KW-1133">Transmembrane helix</keyword>
<evidence type="ECO:0000256" key="2">
    <source>
        <dbReference type="ARBA" id="ARBA00022692"/>
    </source>
</evidence>
<dbReference type="GO" id="GO:0016020">
    <property type="term" value="C:membrane"/>
    <property type="evidence" value="ECO:0007669"/>
    <property type="project" value="UniProtKB-SubCell"/>
</dbReference>
<dbReference type="EMBL" id="BLBS01000013">
    <property type="protein sequence ID" value="GET86607.1"/>
    <property type="molecule type" value="Genomic_DNA"/>
</dbReference>
<comment type="caution">
    <text evidence="8">The sequence shown here is derived from an EMBL/GenBank/DDBJ whole genome shotgun (WGS) entry which is preliminary data.</text>
</comment>
<dbReference type="VEuPathDB" id="TriTrypDB:LtaPh_1100200"/>
<feature type="domain" description="Endoplasmic reticulum vesicle transporter C-terminal" evidence="6">
    <location>
        <begin position="179"/>
        <end position="383"/>
    </location>
</feature>
<comment type="subcellular location">
    <subcellularLocation>
        <location evidence="1">Membrane</location>
    </subcellularLocation>
</comment>
<feature type="transmembrane region" description="Helical" evidence="5">
    <location>
        <begin position="45"/>
        <end position="63"/>
    </location>
</feature>
<evidence type="ECO:0000259" key="6">
    <source>
        <dbReference type="Pfam" id="PF07970"/>
    </source>
</evidence>
<dbReference type="Proteomes" id="UP000419144">
    <property type="component" value="Unassembled WGS sequence"/>
</dbReference>
<evidence type="ECO:0000256" key="1">
    <source>
        <dbReference type="ARBA" id="ARBA00004370"/>
    </source>
</evidence>
<dbReference type="GO" id="GO:0005783">
    <property type="term" value="C:endoplasmic reticulum"/>
    <property type="evidence" value="ECO:0007669"/>
    <property type="project" value="TreeGrafter"/>
</dbReference>
<dbReference type="GO" id="GO:0030134">
    <property type="term" value="C:COPII-coated ER to Golgi transport vesicle"/>
    <property type="evidence" value="ECO:0007669"/>
    <property type="project" value="TreeGrafter"/>
</dbReference>
<protein>
    <recommendedName>
        <fullName evidence="10">Endoplasmic reticulum vesicle transporter</fullName>
    </recommendedName>
</protein>
<feature type="transmembrane region" description="Helical" evidence="5">
    <location>
        <begin position="364"/>
        <end position="390"/>
    </location>
</feature>
<dbReference type="AlphaFoldDB" id="A0A640KFT4"/>
<accession>A0A640KFT4</accession>
<reference evidence="8" key="1">
    <citation type="submission" date="2019-11" db="EMBL/GenBank/DDBJ databases">
        <title>Leishmania tarentolae CDS.</title>
        <authorList>
            <person name="Goto Y."/>
            <person name="Yamagishi J."/>
        </authorList>
    </citation>
    <scope>NUCLEOTIDE SEQUENCE [LARGE SCALE GENOMIC DNA]</scope>
    <source>
        <strain evidence="8">Parrot Tar II</strain>
    </source>
</reference>
<proteinExistence type="predicted"/>
<dbReference type="PANTHER" id="PTHR10984:SF27">
    <property type="match status" value="1"/>
</dbReference>
<evidence type="ECO:0000256" key="5">
    <source>
        <dbReference type="SAM" id="Phobius"/>
    </source>
</evidence>
<keyword evidence="4 5" id="KW-0472">Membrane</keyword>
<dbReference type="PANTHER" id="PTHR10984">
    <property type="entry name" value="ENDOPLASMIC RETICULUM-GOLGI INTERMEDIATE COMPARTMENT PROTEIN"/>
    <property type="match status" value="1"/>
</dbReference>
<name>A0A640KFT4_LEITA</name>
<dbReference type="InterPro" id="IPR039542">
    <property type="entry name" value="Erv_N"/>
</dbReference>
<dbReference type="InterPro" id="IPR045888">
    <property type="entry name" value="Erv"/>
</dbReference>
<feature type="domain" description="Endoplasmic reticulum vesicle transporter N-terminal" evidence="7">
    <location>
        <begin position="25"/>
        <end position="116"/>
    </location>
</feature>
<dbReference type="OrthoDB" id="270930at2759"/>
<dbReference type="Pfam" id="PF07970">
    <property type="entry name" value="COPIIcoated_ERV"/>
    <property type="match status" value="1"/>
</dbReference>
<evidence type="ECO:0000313" key="9">
    <source>
        <dbReference type="Proteomes" id="UP000419144"/>
    </source>
</evidence>